<feature type="region of interest" description="Disordered" evidence="1">
    <location>
        <begin position="292"/>
        <end position="318"/>
    </location>
</feature>
<keyword evidence="2" id="KW-0812">Transmembrane</keyword>
<gene>
    <name evidence="3" type="ORF">H8F21_15910</name>
</gene>
<evidence type="ECO:0000313" key="3">
    <source>
        <dbReference type="EMBL" id="MBM5459054.1"/>
    </source>
</evidence>
<protein>
    <recommendedName>
        <fullName evidence="5">Transmembrane protein</fullName>
    </recommendedName>
</protein>
<sequence length="359" mass="38252">MSTQQYRDNALHELACKIDKSPTPTTERSCQVTLPDGSTRLGLTQCVHYVHHGGEYAGALFCRVAFRFAGADSDLPNSYSPTHDVAWLIVDHRRGVVQFGPEGGLLVRQRGLGIGSYILGQLIRPLLGGQINGTYKVITSVVPEAAIASLPPEEVTENERRLERVLARSGFYLSSAAGTRVVGARRVSDLRASWNGEKVRFLNPGQLIDLAAGAVMSSSAAESKGLLLATKLSELQGETDRLAGALAAAQSNLDETVGFHTSEVQAFQAREAEFNNEIQTLKTTIQDLEGALQRGASSHQPQPQPQPQLAPGPVPVPMAAPSNSTMVIELGLSARRAVWATLGVLCVLGSAALLLLGSN</sequence>
<keyword evidence="2" id="KW-0472">Membrane</keyword>
<evidence type="ECO:0000256" key="1">
    <source>
        <dbReference type="SAM" id="MobiDB-lite"/>
    </source>
</evidence>
<keyword evidence="4" id="KW-1185">Reference proteome</keyword>
<evidence type="ECO:0000313" key="4">
    <source>
        <dbReference type="Proteomes" id="UP000745663"/>
    </source>
</evidence>
<organism evidence="3 4">
    <name type="scientific">Pseudomonas arcuscaelestis</name>
    <dbReference type="NCBI Taxonomy" id="2710591"/>
    <lineage>
        <taxon>Bacteria</taxon>
        <taxon>Pseudomonadati</taxon>
        <taxon>Pseudomonadota</taxon>
        <taxon>Gammaproteobacteria</taxon>
        <taxon>Pseudomonadales</taxon>
        <taxon>Pseudomonadaceae</taxon>
        <taxon>Pseudomonas</taxon>
    </lineage>
</organism>
<feature type="transmembrane region" description="Helical" evidence="2">
    <location>
        <begin position="337"/>
        <end position="356"/>
    </location>
</feature>
<name>A0ABS2BZN6_9PSED</name>
<keyword evidence="2" id="KW-1133">Transmembrane helix</keyword>
<dbReference type="Proteomes" id="UP000745663">
    <property type="component" value="Unassembled WGS sequence"/>
</dbReference>
<dbReference type="RefSeq" id="WP_203584962.1">
    <property type="nucleotide sequence ID" value="NZ_JACOPV010000009.1"/>
</dbReference>
<reference evidence="3 4" key="1">
    <citation type="submission" date="2020-08" db="EMBL/GenBank/DDBJ databases">
        <title>Description of novel Pseudomonas species.</title>
        <authorList>
            <person name="Duman M."/>
            <person name="Mulet M."/>
            <person name="Altun S."/>
            <person name="Saticioglu I.B."/>
            <person name="Lalucat J."/>
            <person name="Garcia-Valdes E."/>
        </authorList>
    </citation>
    <scope>NUCLEOTIDE SEQUENCE [LARGE SCALE GENOMIC DNA]</scope>
    <source>
        <strain evidence="3 4">P66</strain>
    </source>
</reference>
<feature type="compositionally biased region" description="Pro residues" evidence="1">
    <location>
        <begin position="302"/>
        <end position="318"/>
    </location>
</feature>
<proteinExistence type="predicted"/>
<accession>A0ABS2BZN6</accession>
<evidence type="ECO:0000256" key="2">
    <source>
        <dbReference type="SAM" id="Phobius"/>
    </source>
</evidence>
<dbReference type="EMBL" id="JACOPV010000009">
    <property type="protein sequence ID" value="MBM5459054.1"/>
    <property type="molecule type" value="Genomic_DNA"/>
</dbReference>
<evidence type="ECO:0008006" key="5">
    <source>
        <dbReference type="Google" id="ProtNLM"/>
    </source>
</evidence>
<comment type="caution">
    <text evidence="3">The sequence shown here is derived from an EMBL/GenBank/DDBJ whole genome shotgun (WGS) entry which is preliminary data.</text>
</comment>